<name>A0A5E4MZQ1_9HEMI</name>
<dbReference type="OrthoDB" id="6585662at2759"/>
<dbReference type="Gene3D" id="1.10.10.60">
    <property type="entry name" value="Homeodomain-like"/>
    <property type="match status" value="1"/>
</dbReference>
<dbReference type="Proteomes" id="UP000325440">
    <property type="component" value="Unassembled WGS sequence"/>
</dbReference>
<dbReference type="InterPro" id="IPR009057">
    <property type="entry name" value="Homeodomain-like_sf"/>
</dbReference>
<dbReference type="InterPro" id="IPR007889">
    <property type="entry name" value="HTH_Psq"/>
</dbReference>
<evidence type="ECO:0000256" key="2">
    <source>
        <dbReference type="PROSITE-ProRule" id="PRU00320"/>
    </source>
</evidence>
<dbReference type="Pfam" id="PF04218">
    <property type="entry name" value="CENP-B_N"/>
    <property type="match status" value="1"/>
</dbReference>
<reference evidence="4 5" key="1">
    <citation type="submission" date="2019-08" db="EMBL/GenBank/DDBJ databases">
        <authorList>
            <person name="Alioto T."/>
            <person name="Alioto T."/>
            <person name="Gomez Garrido J."/>
        </authorList>
    </citation>
    <scope>NUCLEOTIDE SEQUENCE [LARGE SCALE GENOMIC DNA]</scope>
</reference>
<dbReference type="EMBL" id="CABPRJ010001456">
    <property type="protein sequence ID" value="VVC37856.1"/>
    <property type="molecule type" value="Genomic_DNA"/>
</dbReference>
<comment type="subcellular location">
    <subcellularLocation>
        <location evidence="1 2">Nucleus</location>
    </subcellularLocation>
</comment>
<dbReference type="GO" id="GO:0005634">
    <property type="term" value="C:nucleus"/>
    <property type="evidence" value="ECO:0007669"/>
    <property type="project" value="UniProtKB-SubCell"/>
</dbReference>
<feature type="DNA-binding region" description="H-T-H motif" evidence="2">
    <location>
        <begin position="27"/>
        <end position="47"/>
    </location>
</feature>
<protein>
    <submittedName>
        <fullName evidence="4">DNA binding HTH domain, Psq-type,Homeobox domain-like</fullName>
    </submittedName>
</protein>
<evidence type="ECO:0000256" key="1">
    <source>
        <dbReference type="ARBA" id="ARBA00004123"/>
    </source>
</evidence>
<proteinExistence type="predicted"/>
<gene>
    <name evidence="4" type="ORF">CINCED_3A021406</name>
</gene>
<keyword evidence="2 4" id="KW-0238">DNA-binding</keyword>
<dbReference type="PROSITE" id="PS50960">
    <property type="entry name" value="HTH_PSQ"/>
    <property type="match status" value="1"/>
</dbReference>
<sequence length="158" mass="18008">MSNKRRRCFTIAEKVKIIERLENGVSNKDLCQELGISQSTLSTIWKSKDQIKSGKHAVVVNSTTTIRNCFHHAGFKASVNDETEIVNENNLDTECFSEENIQSFVEVDDALLTNEEPNEEEIVKSILNEKNNDESEQGDEESEEIVFKVPSISEMYLY</sequence>
<evidence type="ECO:0000313" key="5">
    <source>
        <dbReference type="Proteomes" id="UP000325440"/>
    </source>
</evidence>
<evidence type="ECO:0000313" key="4">
    <source>
        <dbReference type="EMBL" id="VVC37856.1"/>
    </source>
</evidence>
<evidence type="ECO:0000259" key="3">
    <source>
        <dbReference type="PROSITE" id="PS50960"/>
    </source>
</evidence>
<dbReference type="SUPFAM" id="SSF46689">
    <property type="entry name" value="Homeodomain-like"/>
    <property type="match status" value="1"/>
</dbReference>
<keyword evidence="4" id="KW-0371">Homeobox</keyword>
<feature type="domain" description="HTH psq-type" evidence="3">
    <location>
        <begin position="1"/>
        <end position="51"/>
    </location>
</feature>
<keyword evidence="2" id="KW-0539">Nucleus</keyword>
<accession>A0A5E4MZQ1</accession>
<dbReference type="GO" id="GO:0003677">
    <property type="term" value="F:DNA binding"/>
    <property type="evidence" value="ECO:0007669"/>
    <property type="project" value="UniProtKB-UniRule"/>
</dbReference>
<dbReference type="AlphaFoldDB" id="A0A5E4MZQ1"/>
<keyword evidence="5" id="KW-1185">Reference proteome</keyword>
<organism evidence="4 5">
    <name type="scientific">Cinara cedri</name>
    <dbReference type="NCBI Taxonomy" id="506608"/>
    <lineage>
        <taxon>Eukaryota</taxon>
        <taxon>Metazoa</taxon>
        <taxon>Ecdysozoa</taxon>
        <taxon>Arthropoda</taxon>
        <taxon>Hexapoda</taxon>
        <taxon>Insecta</taxon>
        <taxon>Pterygota</taxon>
        <taxon>Neoptera</taxon>
        <taxon>Paraneoptera</taxon>
        <taxon>Hemiptera</taxon>
        <taxon>Sternorrhyncha</taxon>
        <taxon>Aphidomorpha</taxon>
        <taxon>Aphidoidea</taxon>
        <taxon>Aphididae</taxon>
        <taxon>Lachninae</taxon>
        <taxon>Cinara</taxon>
    </lineage>
</organism>